<keyword evidence="3" id="KW-1185">Reference proteome</keyword>
<dbReference type="Gene3D" id="3.30.2410.10">
    <property type="entry name" value="Hect, E3 ligase catalytic domain"/>
    <property type="match status" value="1"/>
</dbReference>
<comment type="caution">
    <text evidence="2">The sequence shown here is derived from an EMBL/GenBank/DDBJ whole genome shotgun (WGS) entry which is preliminary data.</text>
</comment>
<protein>
    <submittedName>
        <fullName evidence="2">Uncharacterized protein</fullName>
    </submittedName>
</protein>
<name>A0A7D9I6L6_PARCT</name>
<dbReference type="OrthoDB" id="5964629at2759"/>
<organism evidence="2 3">
    <name type="scientific">Paramuricea clavata</name>
    <name type="common">Red gorgonian</name>
    <name type="synonym">Violescent sea-whip</name>
    <dbReference type="NCBI Taxonomy" id="317549"/>
    <lineage>
        <taxon>Eukaryota</taxon>
        <taxon>Metazoa</taxon>
        <taxon>Cnidaria</taxon>
        <taxon>Anthozoa</taxon>
        <taxon>Octocorallia</taxon>
        <taxon>Malacalcyonacea</taxon>
        <taxon>Plexauridae</taxon>
        <taxon>Paramuricea</taxon>
    </lineage>
</organism>
<reference evidence="2" key="1">
    <citation type="submission" date="2020-04" db="EMBL/GenBank/DDBJ databases">
        <authorList>
            <person name="Alioto T."/>
            <person name="Alioto T."/>
            <person name="Gomez Garrido J."/>
        </authorList>
    </citation>
    <scope>NUCLEOTIDE SEQUENCE</scope>
    <source>
        <strain evidence="2">A484AB</strain>
    </source>
</reference>
<evidence type="ECO:0000313" key="2">
    <source>
        <dbReference type="EMBL" id="CAB3999028.1"/>
    </source>
</evidence>
<feature type="region of interest" description="Disordered" evidence="1">
    <location>
        <begin position="27"/>
        <end position="77"/>
    </location>
</feature>
<feature type="compositionally biased region" description="Polar residues" evidence="1">
    <location>
        <begin position="93"/>
        <end position="102"/>
    </location>
</feature>
<dbReference type="Proteomes" id="UP001152795">
    <property type="component" value="Unassembled WGS sequence"/>
</dbReference>
<accession>A0A7D9I6L6</accession>
<feature type="region of interest" description="Disordered" evidence="1">
    <location>
        <begin position="262"/>
        <end position="286"/>
    </location>
</feature>
<dbReference type="EMBL" id="CACRXK020003498">
    <property type="protein sequence ID" value="CAB3999028.1"/>
    <property type="molecule type" value="Genomic_DNA"/>
</dbReference>
<feature type="compositionally biased region" description="Polar residues" evidence="1">
    <location>
        <begin position="27"/>
        <end position="60"/>
    </location>
</feature>
<evidence type="ECO:0000313" key="3">
    <source>
        <dbReference type="Proteomes" id="UP001152795"/>
    </source>
</evidence>
<evidence type="ECO:0000256" key="1">
    <source>
        <dbReference type="SAM" id="MobiDB-lite"/>
    </source>
</evidence>
<proteinExistence type="predicted"/>
<sequence>MSRRSERSEVNEVRAFLMQAADRLLSLETTSTPANQSTSGNTIPSNQSQNAVIGQSSCQSPRAPMQPGQRAVTQSVPSVSALVEQRRLFNFGRRSQSPNTAAKPSKKKKLPTCTLKFMCLASKDGQRPPTSVRERTELANAGLGDKSITFTQNGESVYRLLLEKFPKLENAGGFDLSLFQRSVGDDCGFHTISPPHTPTRLKDICGQAKIYIRPLQQDIDLEVRNVEIDHSAEGRSDIPLLECFTCGVFVRMNQMGAHQLLHSSSSNTAEEVSGNKLEQLPNNNNPPTELRCELEPYMYEAGLDPDNLAKQPKVIVHGLMVYQVLDKRHLELDDLATGMDVVSLTTFLKQNHILTAVVFPLEAARYVPASDVIPQVNFEGRDSNENTNRTADFFLKYINEMDQRTADCGQMVDLLSFWTGCSTIRQEQDSLSVTFDGGVNVLPLTLETCFKKIILPEKHTVYEDFKKNMDIALLYGCNGFTFT</sequence>
<feature type="region of interest" description="Disordered" evidence="1">
    <location>
        <begin position="90"/>
        <end position="109"/>
    </location>
</feature>
<gene>
    <name evidence="2" type="ORF">PACLA_8A040295</name>
</gene>
<dbReference type="AlphaFoldDB" id="A0A7D9I6L6"/>